<dbReference type="Proteomes" id="UP000246740">
    <property type="component" value="Unassembled WGS sequence"/>
</dbReference>
<evidence type="ECO:0000256" key="3">
    <source>
        <dbReference type="ARBA" id="ARBA00023002"/>
    </source>
</evidence>
<dbReference type="Pfam" id="PF00106">
    <property type="entry name" value="adh_short"/>
    <property type="match status" value="1"/>
</dbReference>
<name>A0A317XMW1_9BASI</name>
<accession>A0A317XMW1</accession>
<evidence type="ECO:0000313" key="4">
    <source>
        <dbReference type="EMBL" id="PWY99142.1"/>
    </source>
</evidence>
<dbReference type="Gene3D" id="3.40.50.720">
    <property type="entry name" value="NAD(P)-binding Rossmann-like Domain"/>
    <property type="match status" value="1"/>
</dbReference>
<organism evidence="4 5">
    <name type="scientific">Testicularia cyperi</name>
    <dbReference type="NCBI Taxonomy" id="1882483"/>
    <lineage>
        <taxon>Eukaryota</taxon>
        <taxon>Fungi</taxon>
        <taxon>Dikarya</taxon>
        <taxon>Basidiomycota</taxon>
        <taxon>Ustilaginomycotina</taxon>
        <taxon>Ustilaginomycetes</taxon>
        <taxon>Ustilaginales</taxon>
        <taxon>Anthracoideaceae</taxon>
        <taxon>Testicularia</taxon>
    </lineage>
</organism>
<evidence type="ECO:0000313" key="5">
    <source>
        <dbReference type="Proteomes" id="UP000246740"/>
    </source>
</evidence>
<dbReference type="AlphaFoldDB" id="A0A317XMW1"/>
<dbReference type="InParanoid" id="A0A317XMW1"/>
<proteinExistence type="inferred from homology"/>
<reference evidence="4 5" key="1">
    <citation type="journal article" date="2018" name="Mol. Biol. Evol.">
        <title>Broad Genomic Sampling Reveals a Smut Pathogenic Ancestry of the Fungal Clade Ustilaginomycotina.</title>
        <authorList>
            <person name="Kijpornyongpan T."/>
            <person name="Mondo S.J."/>
            <person name="Barry K."/>
            <person name="Sandor L."/>
            <person name="Lee J."/>
            <person name="Lipzen A."/>
            <person name="Pangilinan J."/>
            <person name="LaButti K."/>
            <person name="Hainaut M."/>
            <person name="Henrissat B."/>
            <person name="Grigoriev I.V."/>
            <person name="Spatafora J.W."/>
            <person name="Aime M.C."/>
        </authorList>
    </citation>
    <scope>NUCLEOTIDE SEQUENCE [LARGE SCALE GENOMIC DNA]</scope>
    <source>
        <strain evidence="4 5">MCA 3645</strain>
    </source>
</reference>
<dbReference type="OrthoDB" id="191139at2759"/>
<protein>
    <submittedName>
        <fullName evidence="4">NAD(P)-binding protein</fullName>
    </submittedName>
</protein>
<dbReference type="PANTHER" id="PTHR24320">
    <property type="entry name" value="RETINOL DEHYDROGENASE"/>
    <property type="match status" value="1"/>
</dbReference>
<keyword evidence="5" id="KW-1185">Reference proteome</keyword>
<comment type="similarity">
    <text evidence="1">Belongs to the short-chain dehydrogenases/reductases (SDR) family.</text>
</comment>
<sequence length="340" mass="36456">MPNFKASDIPNLTGRVVVVTGGNSGLGETSCLELARKGAKVYMASRTESKADDAISKIKQAVPDADIHFLQLDLTDLTAVRKSAEQFLSQEKRLDILLNNAGVMATPYSFTNDGIELQVGTNVVGHYLFTMLLLPTLYSTSKLPEYSDPSSPTVRIVQVSSMGHLASPADTSFKDLESVNKQYWPEVKGTWSRYGKSKLGNILIANELVKLLPSDARIANVSIHPGVVATGLMRGPAQSYGILGKVAQSVSKHLMTKPEDGALTQLYACTSPDVDKLNLNGAYLVPVAKVGSKSRLAEDKDGKLGAELFSFANAIAKQKAGVDIPAKLREAGLTLPESHL</sequence>
<dbReference type="FunCoup" id="A0A317XMW1">
    <property type="interactions" value="119"/>
</dbReference>
<dbReference type="PANTHER" id="PTHR24320:SF282">
    <property type="entry name" value="WW DOMAIN-CONTAINING OXIDOREDUCTASE"/>
    <property type="match status" value="1"/>
</dbReference>
<gene>
    <name evidence="4" type="ORF">BCV70DRAFT_201359</name>
</gene>
<dbReference type="PRINTS" id="PR00081">
    <property type="entry name" value="GDHRDH"/>
</dbReference>
<dbReference type="SUPFAM" id="SSF51735">
    <property type="entry name" value="NAD(P)-binding Rossmann-fold domains"/>
    <property type="match status" value="1"/>
</dbReference>
<dbReference type="EMBL" id="KZ819196">
    <property type="protein sequence ID" value="PWY99142.1"/>
    <property type="molecule type" value="Genomic_DNA"/>
</dbReference>
<keyword evidence="3" id="KW-0560">Oxidoreductase</keyword>
<dbReference type="InterPro" id="IPR036291">
    <property type="entry name" value="NAD(P)-bd_dom_sf"/>
</dbReference>
<dbReference type="GO" id="GO:0016491">
    <property type="term" value="F:oxidoreductase activity"/>
    <property type="evidence" value="ECO:0007669"/>
    <property type="project" value="UniProtKB-KW"/>
</dbReference>
<dbReference type="InterPro" id="IPR002347">
    <property type="entry name" value="SDR_fam"/>
</dbReference>
<evidence type="ECO:0000256" key="1">
    <source>
        <dbReference type="ARBA" id="ARBA00006484"/>
    </source>
</evidence>
<evidence type="ECO:0000256" key="2">
    <source>
        <dbReference type="ARBA" id="ARBA00022857"/>
    </source>
</evidence>
<keyword evidence="2" id="KW-0521">NADP</keyword>
<dbReference type="STRING" id="1882483.A0A317XMW1"/>